<dbReference type="CDD" id="cd17475">
    <property type="entry name" value="MFS_MT3072_like"/>
    <property type="match status" value="1"/>
</dbReference>
<dbReference type="InterPro" id="IPR020846">
    <property type="entry name" value="MFS_dom"/>
</dbReference>
<name>A0A103RQV8_9BURK</name>
<feature type="transmembrane region" description="Helical" evidence="4">
    <location>
        <begin position="280"/>
        <end position="300"/>
    </location>
</feature>
<proteinExistence type="predicted"/>
<evidence type="ECO:0000313" key="6">
    <source>
        <dbReference type="EMBL" id="KVG72207.1"/>
    </source>
</evidence>
<dbReference type="InterPro" id="IPR011701">
    <property type="entry name" value="MFS"/>
</dbReference>
<dbReference type="GO" id="GO:0022857">
    <property type="term" value="F:transmembrane transporter activity"/>
    <property type="evidence" value="ECO:0007669"/>
    <property type="project" value="InterPro"/>
</dbReference>
<evidence type="ECO:0000259" key="5">
    <source>
        <dbReference type="PROSITE" id="PS50850"/>
    </source>
</evidence>
<dbReference type="PANTHER" id="PTHR23527">
    <property type="entry name" value="BLL3282 PROTEIN"/>
    <property type="match status" value="1"/>
</dbReference>
<evidence type="ECO:0000256" key="4">
    <source>
        <dbReference type="SAM" id="Phobius"/>
    </source>
</evidence>
<feature type="transmembrane region" description="Helical" evidence="4">
    <location>
        <begin position="370"/>
        <end position="387"/>
    </location>
</feature>
<keyword evidence="2 4" id="KW-1133">Transmembrane helix</keyword>
<dbReference type="OrthoDB" id="9773404at2"/>
<keyword evidence="1 4" id="KW-0812">Transmembrane</keyword>
<feature type="domain" description="Major facilitator superfamily (MFS) profile" evidence="5">
    <location>
        <begin position="9"/>
        <end position="404"/>
    </location>
</feature>
<evidence type="ECO:0000256" key="1">
    <source>
        <dbReference type="ARBA" id="ARBA00022692"/>
    </source>
</evidence>
<dbReference type="InterPro" id="IPR052952">
    <property type="entry name" value="MFS-Transporter"/>
</dbReference>
<dbReference type="AlphaFoldDB" id="A0A103RQV8"/>
<dbReference type="PANTHER" id="PTHR23527:SF1">
    <property type="entry name" value="BLL3282 PROTEIN"/>
    <property type="match status" value="1"/>
</dbReference>
<sequence length="404" mass="42857">MRHYYRWWILGVSTLTQLVAGLASQGIGAWGLYAQDALHLSARQVGGLATLANIVPIFGLTLVGRALDRHGERLPVFLGMLVLGFSMLLLAVSTGYGTLAAAMLMMGIGYSPIQPGGSKAIYHWFPTHERGMAMGVRQAALPLGGACAAVFFPELILRAGWASAMTVAAVVIAVTGGIYLAVFRNASRPDAGSPSAISMWQHLLGNFSEAAFRRISLIGAMLVAVQTAVAVFWIMFVQRRFDLMPAAAAWSLFIVQMSGSLGRILLSALSDHIRGGRRRVVIICMVLAPAALLATALLPASCRGLPILACAAFSGFFCFGWYGPWVVWLSESTDHNKVGEVIGAAMAVNQVAIAAVPLIFGMVVDMTGTPTVPLMCLSAGLFAVFVWDRLCPVGRSGLSPSTSN</sequence>
<feature type="transmembrane region" description="Helical" evidence="4">
    <location>
        <begin position="159"/>
        <end position="182"/>
    </location>
</feature>
<accession>A0A103RQV8</accession>
<comment type="caution">
    <text evidence="6">The sequence shown here is derived from an EMBL/GenBank/DDBJ whole genome shotgun (WGS) entry which is preliminary data.</text>
</comment>
<evidence type="ECO:0000256" key="3">
    <source>
        <dbReference type="ARBA" id="ARBA00023136"/>
    </source>
</evidence>
<dbReference type="InterPro" id="IPR036259">
    <property type="entry name" value="MFS_trans_sf"/>
</dbReference>
<feature type="transmembrane region" description="Helical" evidence="4">
    <location>
        <begin position="341"/>
        <end position="364"/>
    </location>
</feature>
<dbReference type="SUPFAM" id="SSF103473">
    <property type="entry name" value="MFS general substrate transporter"/>
    <property type="match status" value="1"/>
</dbReference>
<keyword evidence="3 4" id="KW-0472">Membrane</keyword>
<dbReference type="Pfam" id="PF07690">
    <property type="entry name" value="MFS_1"/>
    <property type="match status" value="1"/>
</dbReference>
<dbReference type="Gene3D" id="1.20.1250.20">
    <property type="entry name" value="MFS general substrate transporter like domains"/>
    <property type="match status" value="2"/>
</dbReference>
<dbReference type="Proteomes" id="UP000064029">
    <property type="component" value="Unassembled WGS sequence"/>
</dbReference>
<dbReference type="RefSeq" id="WP_059750073.1">
    <property type="nucleotide sequence ID" value="NZ_LOXM01000062.1"/>
</dbReference>
<feature type="transmembrane region" description="Helical" evidence="4">
    <location>
        <begin position="45"/>
        <end position="67"/>
    </location>
</feature>
<gene>
    <name evidence="6" type="ORF">WJ33_18940</name>
</gene>
<feature type="transmembrane region" description="Helical" evidence="4">
    <location>
        <begin position="74"/>
        <end position="90"/>
    </location>
</feature>
<evidence type="ECO:0000256" key="2">
    <source>
        <dbReference type="ARBA" id="ARBA00022989"/>
    </source>
</evidence>
<evidence type="ECO:0000313" key="7">
    <source>
        <dbReference type="Proteomes" id="UP000064029"/>
    </source>
</evidence>
<feature type="transmembrane region" description="Helical" evidence="4">
    <location>
        <begin position="248"/>
        <end position="268"/>
    </location>
</feature>
<protein>
    <recommendedName>
        <fullName evidence="5">Major facilitator superfamily (MFS) profile domain-containing protein</fullName>
    </recommendedName>
</protein>
<reference evidence="6 7" key="1">
    <citation type="submission" date="2015-11" db="EMBL/GenBank/DDBJ databases">
        <title>Expanding the genomic diversity of Burkholderia species for the development of highly accurate diagnostics.</title>
        <authorList>
            <person name="Sahl J."/>
            <person name="Keim P."/>
            <person name="Wagner D."/>
        </authorList>
    </citation>
    <scope>NUCLEOTIDE SEQUENCE [LARGE SCALE GENOMIC DNA]</scope>
    <source>
        <strain evidence="6 7">MSMB2036</strain>
    </source>
</reference>
<feature type="transmembrane region" description="Helical" evidence="4">
    <location>
        <begin position="7"/>
        <end position="33"/>
    </location>
</feature>
<dbReference type="EMBL" id="LOXM01000062">
    <property type="protein sequence ID" value="KVG72207.1"/>
    <property type="molecule type" value="Genomic_DNA"/>
</dbReference>
<feature type="transmembrane region" description="Helical" evidence="4">
    <location>
        <begin position="215"/>
        <end position="236"/>
    </location>
</feature>
<organism evidence="6 7">
    <name type="scientific">Burkholderia ubonensis</name>
    <dbReference type="NCBI Taxonomy" id="101571"/>
    <lineage>
        <taxon>Bacteria</taxon>
        <taxon>Pseudomonadati</taxon>
        <taxon>Pseudomonadota</taxon>
        <taxon>Betaproteobacteria</taxon>
        <taxon>Burkholderiales</taxon>
        <taxon>Burkholderiaceae</taxon>
        <taxon>Burkholderia</taxon>
        <taxon>Burkholderia cepacia complex</taxon>
    </lineage>
</organism>
<feature type="transmembrane region" description="Helical" evidence="4">
    <location>
        <begin position="306"/>
        <end position="329"/>
    </location>
</feature>
<dbReference type="PROSITE" id="PS50850">
    <property type="entry name" value="MFS"/>
    <property type="match status" value="1"/>
</dbReference>